<name>A0A9P5K082_9AGAM</name>
<sequence length="221" mass="24411">MALLTPLVLTMTGFTGTASKRTITTVTWIVKNRVYILFTSILPKEKPGATRKLSMCTLVRRGGDGREWREREPSVAATTARGMVGMGRLTLPLVTPLAAETTLQLVDYRARTLVRRRTGRAHQLGSARTRATVRVRSVVVLEIAEKIGKRGMHAGEGGKVELSRGGRRTRKSESAAKPSRCTRAHPNLFLETEQVQERHKWQSLTLANLGHGVTQEWSSGS</sequence>
<feature type="chain" id="PRO_5040118434" description="Secreted protein" evidence="2">
    <location>
        <begin position="20"/>
        <end position="221"/>
    </location>
</feature>
<evidence type="ECO:0008006" key="5">
    <source>
        <dbReference type="Google" id="ProtNLM"/>
    </source>
</evidence>
<protein>
    <recommendedName>
        <fullName evidence="5">Secreted protein</fullName>
    </recommendedName>
</protein>
<evidence type="ECO:0000313" key="4">
    <source>
        <dbReference type="Proteomes" id="UP000759537"/>
    </source>
</evidence>
<dbReference type="Proteomes" id="UP000759537">
    <property type="component" value="Unassembled WGS sequence"/>
</dbReference>
<reference evidence="3" key="1">
    <citation type="submission" date="2019-10" db="EMBL/GenBank/DDBJ databases">
        <authorList>
            <consortium name="DOE Joint Genome Institute"/>
            <person name="Kuo A."/>
            <person name="Miyauchi S."/>
            <person name="Kiss E."/>
            <person name="Drula E."/>
            <person name="Kohler A."/>
            <person name="Sanchez-Garcia M."/>
            <person name="Andreopoulos B."/>
            <person name="Barry K.W."/>
            <person name="Bonito G."/>
            <person name="Buee M."/>
            <person name="Carver A."/>
            <person name="Chen C."/>
            <person name="Cichocki N."/>
            <person name="Clum A."/>
            <person name="Culley D."/>
            <person name="Crous P.W."/>
            <person name="Fauchery L."/>
            <person name="Girlanda M."/>
            <person name="Hayes R."/>
            <person name="Keri Z."/>
            <person name="LaButti K."/>
            <person name="Lipzen A."/>
            <person name="Lombard V."/>
            <person name="Magnuson J."/>
            <person name="Maillard F."/>
            <person name="Morin E."/>
            <person name="Murat C."/>
            <person name="Nolan M."/>
            <person name="Ohm R."/>
            <person name="Pangilinan J."/>
            <person name="Pereira M."/>
            <person name="Perotto S."/>
            <person name="Peter M."/>
            <person name="Riley R."/>
            <person name="Sitrit Y."/>
            <person name="Stielow B."/>
            <person name="Szollosi G."/>
            <person name="Zifcakova L."/>
            <person name="Stursova M."/>
            <person name="Spatafora J.W."/>
            <person name="Tedersoo L."/>
            <person name="Vaario L.-M."/>
            <person name="Yamada A."/>
            <person name="Yan M."/>
            <person name="Wang P."/>
            <person name="Xu J."/>
            <person name="Bruns T."/>
            <person name="Baldrian P."/>
            <person name="Vilgalys R."/>
            <person name="Henrissat B."/>
            <person name="Grigoriev I.V."/>
            <person name="Hibbett D."/>
            <person name="Nagy L.G."/>
            <person name="Martin F.M."/>
        </authorList>
    </citation>
    <scope>NUCLEOTIDE SEQUENCE</scope>
    <source>
        <strain evidence="3">Prilba</strain>
    </source>
</reference>
<feature type="signal peptide" evidence="2">
    <location>
        <begin position="1"/>
        <end position="19"/>
    </location>
</feature>
<accession>A0A9P5K082</accession>
<dbReference type="EMBL" id="WHVB01000021">
    <property type="protein sequence ID" value="KAF8472216.1"/>
    <property type="molecule type" value="Genomic_DNA"/>
</dbReference>
<evidence type="ECO:0000313" key="3">
    <source>
        <dbReference type="EMBL" id="KAF8472216.1"/>
    </source>
</evidence>
<proteinExistence type="predicted"/>
<comment type="caution">
    <text evidence="3">The sequence shown here is derived from an EMBL/GenBank/DDBJ whole genome shotgun (WGS) entry which is preliminary data.</text>
</comment>
<evidence type="ECO:0000256" key="2">
    <source>
        <dbReference type="SAM" id="SignalP"/>
    </source>
</evidence>
<keyword evidence="4" id="KW-1185">Reference proteome</keyword>
<gene>
    <name evidence="3" type="ORF">DFH94DRAFT_847202</name>
</gene>
<reference evidence="3" key="2">
    <citation type="journal article" date="2020" name="Nat. Commun.">
        <title>Large-scale genome sequencing of mycorrhizal fungi provides insights into the early evolution of symbiotic traits.</title>
        <authorList>
            <person name="Miyauchi S."/>
            <person name="Kiss E."/>
            <person name="Kuo A."/>
            <person name="Drula E."/>
            <person name="Kohler A."/>
            <person name="Sanchez-Garcia M."/>
            <person name="Morin E."/>
            <person name="Andreopoulos B."/>
            <person name="Barry K.W."/>
            <person name="Bonito G."/>
            <person name="Buee M."/>
            <person name="Carver A."/>
            <person name="Chen C."/>
            <person name="Cichocki N."/>
            <person name="Clum A."/>
            <person name="Culley D."/>
            <person name="Crous P.W."/>
            <person name="Fauchery L."/>
            <person name="Girlanda M."/>
            <person name="Hayes R.D."/>
            <person name="Keri Z."/>
            <person name="LaButti K."/>
            <person name="Lipzen A."/>
            <person name="Lombard V."/>
            <person name="Magnuson J."/>
            <person name="Maillard F."/>
            <person name="Murat C."/>
            <person name="Nolan M."/>
            <person name="Ohm R.A."/>
            <person name="Pangilinan J."/>
            <person name="Pereira M.F."/>
            <person name="Perotto S."/>
            <person name="Peter M."/>
            <person name="Pfister S."/>
            <person name="Riley R."/>
            <person name="Sitrit Y."/>
            <person name="Stielow J.B."/>
            <person name="Szollosi G."/>
            <person name="Zifcakova L."/>
            <person name="Stursova M."/>
            <person name="Spatafora J.W."/>
            <person name="Tedersoo L."/>
            <person name="Vaario L.M."/>
            <person name="Yamada A."/>
            <person name="Yan M."/>
            <person name="Wang P."/>
            <person name="Xu J."/>
            <person name="Bruns T."/>
            <person name="Baldrian P."/>
            <person name="Vilgalys R."/>
            <person name="Dunand C."/>
            <person name="Henrissat B."/>
            <person name="Grigoriev I.V."/>
            <person name="Hibbett D."/>
            <person name="Nagy L.G."/>
            <person name="Martin F.M."/>
        </authorList>
    </citation>
    <scope>NUCLEOTIDE SEQUENCE</scope>
    <source>
        <strain evidence="3">Prilba</strain>
    </source>
</reference>
<organism evidence="3 4">
    <name type="scientific">Russula ochroleuca</name>
    <dbReference type="NCBI Taxonomy" id="152965"/>
    <lineage>
        <taxon>Eukaryota</taxon>
        <taxon>Fungi</taxon>
        <taxon>Dikarya</taxon>
        <taxon>Basidiomycota</taxon>
        <taxon>Agaricomycotina</taxon>
        <taxon>Agaricomycetes</taxon>
        <taxon>Russulales</taxon>
        <taxon>Russulaceae</taxon>
        <taxon>Russula</taxon>
    </lineage>
</organism>
<keyword evidence="2" id="KW-0732">Signal</keyword>
<evidence type="ECO:0000256" key="1">
    <source>
        <dbReference type="SAM" id="MobiDB-lite"/>
    </source>
</evidence>
<dbReference type="AlphaFoldDB" id="A0A9P5K082"/>
<feature type="region of interest" description="Disordered" evidence="1">
    <location>
        <begin position="153"/>
        <end position="180"/>
    </location>
</feature>